<dbReference type="InterPro" id="IPR036291">
    <property type="entry name" value="NAD(P)-bd_dom_sf"/>
</dbReference>
<feature type="domain" description="N-acetyltransferase" evidence="3">
    <location>
        <begin position="39"/>
        <end position="196"/>
    </location>
</feature>
<dbReference type="InterPro" id="IPR016102">
    <property type="entry name" value="Succinyl-CoA_synth-like"/>
</dbReference>
<feature type="domain" description="ATP-grasp" evidence="2">
    <location>
        <begin position="699"/>
        <end position="921"/>
    </location>
</feature>
<dbReference type="Gene3D" id="3.30.470.20">
    <property type="entry name" value="ATP-grasp fold, B domain"/>
    <property type="match status" value="1"/>
</dbReference>
<organism evidence="4 5">
    <name type="scientific">Sanguibacter antarcticus</name>
    <dbReference type="NCBI Taxonomy" id="372484"/>
    <lineage>
        <taxon>Bacteria</taxon>
        <taxon>Bacillati</taxon>
        <taxon>Actinomycetota</taxon>
        <taxon>Actinomycetes</taxon>
        <taxon>Micrococcales</taxon>
        <taxon>Sanguibacteraceae</taxon>
        <taxon>Sanguibacter</taxon>
    </lineage>
</organism>
<comment type="caution">
    <text evidence="4">The sequence shown here is derived from an EMBL/GenBank/DDBJ whole genome shotgun (WGS) entry which is preliminary data.</text>
</comment>
<dbReference type="SUPFAM" id="SSF52210">
    <property type="entry name" value="Succinyl-CoA synthetase domains"/>
    <property type="match status" value="2"/>
</dbReference>
<dbReference type="Proteomes" id="UP000225548">
    <property type="component" value="Unassembled WGS sequence"/>
</dbReference>
<gene>
    <name evidence="4" type="ORF">ATL42_0794</name>
</gene>
<name>A0A2A9E3X3_9MICO</name>
<dbReference type="PANTHER" id="PTHR42793">
    <property type="entry name" value="COA BINDING DOMAIN CONTAINING PROTEIN"/>
    <property type="match status" value="1"/>
</dbReference>
<dbReference type="Gene3D" id="3.40.50.261">
    <property type="entry name" value="Succinyl-CoA synthetase domains"/>
    <property type="match status" value="2"/>
</dbReference>
<proteinExistence type="predicted"/>
<dbReference type="Pfam" id="PF13549">
    <property type="entry name" value="ATP-grasp_5"/>
    <property type="match status" value="1"/>
</dbReference>
<dbReference type="InterPro" id="IPR016181">
    <property type="entry name" value="Acyl_CoA_acyltransferase"/>
</dbReference>
<dbReference type="AlphaFoldDB" id="A0A2A9E3X3"/>
<evidence type="ECO:0000313" key="5">
    <source>
        <dbReference type="Proteomes" id="UP000225548"/>
    </source>
</evidence>
<dbReference type="RefSeq" id="WP_245862086.1">
    <property type="nucleotide sequence ID" value="NZ_PDJG01000001.1"/>
</dbReference>
<dbReference type="InterPro" id="IPR003781">
    <property type="entry name" value="CoA-bd"/>
</dbReference>
<dbReference type="InterPro" id="IPR013815">
    <property type="entry name" value="ATP_grasp_subdomain_1"/>
</dbReference>
<protein>
    <submittedName>
        <fullName evidence="4">Acyl-CoA synthetase (NDP forming)</fullName>
    </submittedName>
</protein>
<dbReference type="Pfam" id="PF00583">
    <property type="entry name" value="Acetyltransf_1"/>
    <property type="match status" value="1"/>
</dbReference>
<dbReference type="PROSITE" id="PS50975">
    <property type="entry name" value="ATP_GRASP"/>
    <property type="match status" value="1"/>
</dbReference>
<keyword evidence="1" id="KW-0067">ATP-binding</keyword>
<dbReference type="EMBL" id="PDJG01000001">
    <property type="protein sequence ID" value="PFG32942.1"/>
    <property type="molecule type" value="Genomic_DNA"/>
</dbReference>
<dbReference type="SUPFAM" id="SSF55729">
    <property type="entry name" value="Acyl-CoA N-acyltransferases (Nat)"/>
    <property type="match status" value="1"/>
</dbReference>
<accession>A0A2A9E3X3</accession>
<evidence type="ECO:0000259" key="2">
    <source>
        <dbReference type="PROSITE" id="PS50975"/>
    </source>
</evidence>
<dbReference type="PROSITE" id="PS51186">
    <property type="entry name" value="GNAT"/>
    <property type="match status" value="1"/>
</dbReference>
<dbReference type="Pfam" id="PF13607">
    <property type="entry name" value="Succ_CoA_lig"/>
    <property type="match status" value="1"/>
</dbReference>
<keyword evidence="5" id="KW-1185">Reference proteome</keyword>
<dbReference type="InterPro" id="IPR000182">
    <property type="entry name" value="GNAT_dom"/>
</dbReference>
<dbReference type="Pfam" id="PF13380">
    <property type="entry name" value="CoA_binding_2"/>
    <property type="match status" value="1"/>
</dbReference>
<dbReference type="GO" id="GO:0016747">
    <property type="term" value="F:acyltransferase activity, transferring groups other than amino-acyl groups"/>
    <property type="evidence" value="ECO:0007669"/>
    <property type="project" value="InterPro"/>
</dbReference>
<dbReference type="PANTHER" id="PTHR42793:SF1">
    <property type="entry name" value="PEPTIDYL-LYSINE N-ACETYLTRANSFERASE PATZ"/>
    <property type="match status" value="1"/>
</dbReference>
<keyword evidence="1" id="KW-0547">Nucleotide-binding</keyword>
<dbReference type="GO" id="GO:0005524">
    <property type="term" value="F:ATP binding"/>
    <property type="evidence" value="ECO:0007669"/>
    <property type="project" value="UniProtKB-UniRule"/>
</dbReference>
<dbReference type="SUPFAM" id="SSF56059">
    <property type="entry name" value="Glutathione synthetase ATP-binding domain-like"/>
    <property type="match status" value="1"/>
</dbReference>
<dbReference type="SUPFAM" id="SSF51735">
    <property type="entry name" value="NAD(P)-binding Rossmann-fold domains"/>
    <property type="match status" value="1"/>
</dbReference>
<dbReference type="CDD" id="cd04301">
    <property type="entry name" value="NAT_SF"/>
    <property type="match status" value="1"/>
</dbReference>
<dbReference type="SMART" id="SM00881">
    <property type="entry name" value="CoA_binding"/>
    <property type="match status" value="1"/>
</dbReference>
<evidence type="ECO:0000313" key="4">
    <source>
        <dbReference type="EMBL" id="PFG32942.1"/>
    </source>
</evidence>
<evidence type="ECO:0000259" key="3">
    <source>
        <dbReference type="PROSITE" id="PS51186"/>
    </source>
</evidence>
<dbReference type="Gene3D" id="3.40.50.720">
    <property type="entry name" value="NAD(P)-binding Rossmann-like Domain"/>
    <property type="match status" value="1"/>
</dbReference>
<evidence type="ECO:0000256" key="1">
    <source>
        <dbReference type="PROSITE-ProRule" id="PRU00409"/>
    </source>
</evidence>
<dbReference type="Gene3D" id="3.30.1490.20">
    <property type="entry name" value="ATP-grasp fold, A domain"/>
    <property type="match status" value="1"/>
</dbReference>
<dbReference type="GO" id="GO:0046872">
    <property type="term" value="F:metal ion binding"/>
    <property type="evidence" value="ECO:0007669"/>
    <property type="project" value="InterPro"/>
</dbReference>
<dbReference type="InterPro" id="IPR011761">
    <property type="entry name" value="ATP-grasp"/>
</dbReference>
<sequence length="922" mass="97756">MSTEEDVIGEPGPSGEISVAAPYPVEWEADVVLRDGTTAHVRPIRPEDRDALQRFHRGQSERSTYLRFFVAMEQLSARDLTRFTVLDHRDRVALVGVTSTPDGDDEIIGVARFDRIGPGEAEVAFNVSDSYQGRGVGSVLLEHVAAAAREVGIQRFTAEVLPQNGKMIAVFREAGYDMSQHVDDGIVTVSMHLDPTDRSRQVMADREHRAEARSMHGLFSPRSVVLVASVRGTADAHEARLAVRALAGGLEVTGGAQLQVVGLTAVAVRDALDTHGTLDTFDRYDTLDEVPGPIDLAVVTVRAQDSVTAVRELARLGVRGVVVLGSGYAETGDEGLALQRELVRTAHAAGMRIVGPGSYGLFAARSDGSFNASLADRRPLGGVVGLFCQSAPIAVTILATVRRRGLGLSSFLSAGNRADVSGNDLMQFWHDDDATSVVGLYLESIGNPRKFSRIARRLGQVKPVIVVTAGRSGHIVPPGHAVRTTRAPRRTLEEVFRQSGVIHAENTHQMIDIIQLLAHQPLPSGRRVGIVASSAPLAAIVAEAAGAAGMVVTGAAGIVAEDAADEEIVRTVDDVYADGACDVVVAVHVPVLGDHDERFSRAVATAAARTSRPTVVSILGLHGFVPELSTVAPDGAVVNVPAYSTAEDAVLALGAVVMYAAWRSRDHGRGLVYPDVDVAGARALVEKHGDGEVETDVARDLLRCYGIETWPSVPVADADAAVAAANELGWPVVLKSTAESLRHRADLGGVRLDLADEKELRTAFDQMRLSLAEHLPAALRTSATPLEVQRMAPAGVACVVRSTEDVLYGPVVSFGLSGDAVDLLGDVSYGVPPLTTTDVAQMVRSVRAAPRLFGYKGLPAADAAAIEDLIGRVSQMADDLPELRSLELYPVVVAEHGGAVLSARLTLGAANRKDGLRRTLPD</sequence>
<reference evidence="4 5" key="1">
    <citation type="submission" date="2017-10" db="EMBL/GenBank/DDBJ databases">
        <title>Sequencing the genomes of 1000 actinobacteria strains.</title>
        <authorList>
            <person name="Klenk H.-P."/>
        </authorList>
    </citation>
    <scope>NUCLEOTIDE SEQUENCE [LARGE SCALE GENOMIC DNA]</scope>
    <source>
        <strain evidence="4 5">DSM 18966</strain>
    </source>
</reference>
<dbReference type="Gene3D" id="3.40.630.30">
    <property type="match status" value="1"/>
</dbReference>
<dbReference type="InterPro" id="IPR032875">
    <property type="entry name" value="Succ_CoA_lig_flav_dom"/>
</dbReference>